<name>A0AA37WJ40_9ALTE</name>
<dbReference type="Gene3D" id="3.40.390.10">
    <property type="entry name" value="Collagenase (Catalytic Domain)"/>
    <property type="match status" value="1"/>
</dbReference>
<dbReference type="EMBL" id="BSOT01000006">
    <property type="protein sequence ID" value="GLR71898.1"/>
    <property type="molecule type" value="Genomic_DNA"/>
</dbReference>
<proteinExistence type="predicted"/>
<dbReference type="SUPFAM" id="SSF55486">
    <property type="entry name" value="Metalloproteases ('zincins'), catalytic domain"/>
    <property type="match status" value="1"/>
</dbReference>
<sequence>MTIKLQAKKELRIVPVRFERAATGSPDAAYPEVDDRGHTHTVPQVNGLAASDPIRGGVLGLTKDQEVTIQMVREDIDNNAELYVTTSDEEVVKIITPKDGEKVASGKENKIKLKGGTFSGSTPKSGKVEIRFGAKDGPIIANLVVYTFNRLLVFIQPHIVTVNDPSGANGVAPTLNIDNVMKQVKALWAPCGVHFTVNKAESFDIKLANANKMLFSEVNNVYAKKWVKDTINVYVMQELDSALGYGFSKSAYAGFGLTHPGVFMGMKTGATDRTAETYWCANDLAHELGHFFTLWHPTDGSGSGWQRYETWSMRFLMHNYNYTGRAGAPQGGAHWPEYNNFGYGSYSGYPYRSGLVSLKNVRTGASAGRDGQCSTVRNHIAQGPSVLY</sequence>
<dbReference type="RefSeq" id="WP_284218232.1">
    <property type="nucleotide sequence ID" value="NZ_BSOT01000006.1"/>
</dbReference>
<gene>
    <name evidence="1" type="ORF">GCM10007852_28060</name>
</gene>
<accession>A0AA37WJ40</accession>
<evidence type="ECO:0000313" key="1">
    <source>
        <dbReference type="EMBL" id="GLR71898.1"/>
    </source>
</evidence>
<dbReference type="GO" id="GO:0008237">
    <property type="term" value="F:metallopeptidase activity"/>
    <property type="evidence" value="ECO:0007669"/>
    <property type="project" value="InterPro"/>
</dbReference>
<reference evidence="1" key="1">
    <citation type="journal article" date="2014" name="Int. J. Syst. Evol. Microbiol.">
        <title>Complete genome sequence of Corynebacterium casei LMG S-19264T (=DSM 44701T), isolated from a smear-ripened cheese.</title>
        <authorList>
            <consortium name="US DOE Joint Genome Institute (JGI-PGF)"/>
            <person name="Walter F."/>
            <person name="Albersmeier A."/>
            <person name="Kalinowski J."/>
            <person name="Ruckert C."/>
        </authorList>
    </citation>
    <scope>NUCLEOTIDE SEQUENCE</scope>
    <source>
        <strain evidence="1">NBRC 110023</strain>
    </source>
</reference>
<dbReference type="AlphaFoldDB" id="A0AA37WJ40"/>
<dbReference type="Proteomes" id="UP001156601">
    <property type="component" value="Unassembled WGS sequence"/>
</dbReference>
<comment type="caution">
    <text evidence="1">The sequence shown here is derived from an EMBL/GenBank/DDBJ whole genome shotgun (WGS) entry which is preliminary data.</text>
</comment>
<keyword evidence="2" id="KW-1185">Reference proteome</keyword>
<dbReference type="InterPro" id="IPR024079">
    <property type="entry name" value="MetalloPept_cat_dom_sf"/>
</dbReference>
<reference evidence="1" key="2">
    <citation type="submission" date="2023-01" db="EMBL/GenBank/DDBJ databases">
        <title>Draft genome sequence of Agaribacter marinus strain NBRC 110023.</title>
        <authorList>
            <person name="Sun Q."/>
            <person name="Mori K."/>
        </authorList>
    </citation>
    <scope>NUCLEOTIDE SEQUENCE</scope>
    <source>
        <strain evidence="1">NBRC 110023</strain>
    </source>
</reference>
<evidence type="ECO:0000313" key="2">
    <source>
        <dbReference type="Proteomes" id="UP001156601"/>
    </source>
</evidence>
<organism evidence="1 2">
    <name type="scientific">Agaribacter marinus</name>
    <dbReference type="NCBI Taxonomy" id="1431249"/>
    <lineage>
        <taxon>Bacteria</taxon>
        <taxon>Pseudomonadati</taxon>
        <taxon>Pseudomonadota</taxon>
        <taxon>Gammaproteobacteria</taxon>
        <taxon>Alteromonadales</taxon>
        <taxon>Alteromonadaceae</taxon>
        <taxon>Agaribacter</taxon>
    </lineage>
</organism>
<protein>
    <submittedName>
        <fullName evidence="1">Uncharacterized protein</fullName>
    </submittedName>
</protein>